<dbReference type="PANTHER" id="PTHR11022:SF41">
    <property type="entry name" value="PEPTIDOGLYCAN-RECOGNITION PROTEIN LC-RELATED"/>
    <property type="match status" value="1"/>
</dbReference>
<evidence type="ECO:0000259" key="4">
    <source>
        <dbReference type="SMART" id="SM00701"/>
    </source>
</evidence>
<evidence type="ECO:0000256" key="1">
    <source>
        <dbReference type="ARBA" id="ARBA00007553"/>
    </source>
</evidence>
<name>A0ABQ4IBI5_9ACTN</name>
<dbReference type="Proteomes" id="UP000647860">
    <property type="component" value="Unassembled WGS sequence"/>
</dbReference>
<dbReference type="InterPro" id="IPR036505">
    <property type="entry name" value="Amidase/PGRP_sf"/>
</dbReference>
<evidence type="ECO:0000256" key="3">
    <source>
        <dbReference type="SAM" id="SignalP"/>
    </source>
</evidence>
<dbReference type="InterPro" id="IPR015510">
    <property type="entry name" value="PGRP"/>
</dbReference>
<feature type="region of interest" description="Disordered" evidence="2">
    <location>
        <begin position="30"/>
        <end position="61"/>
    </location>
</feature>
<sequence>MVTRRNALAAGAFAAAALPLAAVMMRGSASAESTPTGGQTAPRTLSRQAGRMRAGSRVSGTSFPVSHLGVRWAGDNPLRIRFRTTSGWAPWQMVNGCDGGHDDAEVGGHAALITAPLATGYELDAGGADAVQIIEVNTVDGLRELRLAGAGRGMPIGDRVVPVRYLSRAAWGADESLRFNPDGTPKFGADQFFPVQTVTVHHTAGQNDDPDPAGFVRGLYQFDLDRYGDLGYHLMIDEAGTVYEGRASGSDSQPMFGPAGADGRPLMISAAHVGGMNSGNLGIALLGDFTSQQPTAAARSALTKVLAGICAVQRLDPRAATTFVNPVSGIQLAVDTISGHRDWLATECPGNAFYPALPALRKRVASLLR</sequence>
<dbReference type="Gene3D" id="3.40.80.10">
    <property type="entry name" value="Peptidoglycan recognition protein-like"/>
    <property type="match status" value="1"/>
</dbReference>
<organism evidence="5 6">
    <name type="scientific">Micromonospora gifhornensis</name>
    <dbReference type="NCBI Taxonomy" id="84594"/>
    <lineage>
        <taxon>Bacteria</taxon>
        <taxon>Bacillati</taxon>
        <taxon>Actinomycetota</taxon>
        <taxon>Actinomycetes</taxon>
        <taxon>Micromonosporales</taxon>
        <taxon>Micromonosporaceae</taxon>
        <taxon>Micromonospora</taxon>
    </lineage>
</organism>
<dbReference type="EMBL" id="BOPA01000014">
    <property type="protein sequence ID" value="GIJ15239.1"/>
    <property type="molecule type" value="Genomic_DNA"/>
</dbReference>
<dbReference type="SMART" id="SM00701">
    <property type="entry name" value="PGRP"/>
    <property type="match status" value="1"/>
</dbReference>
<evidence type="ECO:0000313" key="5">
    <source>
        <dbReference type="EMBL" id="GIJ15239.1"/>
    </source>
</evidence>
<keyword evidence="3" id="KW-0732">Signal</keyword>
<dbReference type="InterPro" id="IPR006619">
    <property type="entry name" value="PGRP_domain_met/bac"/>
</dbReference>
<feature type="domain" description="Peptidoglycan recognition protein family" evidence="4">
    <location>
        <begin position="163"/>
        <end position="328"/>
    </location>
</feature>
<keyword evidence="6" id="KW-1185">Reference proteome</keyword>
<comment type="caution">
    <text evidence="5">The sequence shown here is derived from an EMBL/GenBank/DDBJ whole genome shotgun (WGS) entry which is preliminary data.</text>
</comment>
<feature type="compositionally biased region" description="Polar residues" evidence="2">
    <location>
        <begin position="30"/>
        <end position="47"/>
    </location>
</feature>
<feature type="chain" id="PRO_5047400913" description="Peptidoglycan recognition protein family domain-containing protein" evidence="3">
    <location>
        <begin position="32"/>
        <end position="369"/>
    </location>
</feature>
<comment type="similarity">
    <text evidence="1">Belongs to the N-acetylmuramoyl-L-alanine amidase 2 family.</text>
</comment>
<feature type="signal peptide" evidence="3">
    <location>
        <begin position="1"/>
        <end position="31"/>
    </location>
</feature>
<dbReference type="RefSeq" id="WP_204290757.1">
    <property type="nucleotide sequence ID" value="NZ_BAAAGZ010000009.1"/>
</dbReference>
<dbReference type="PROSITE" id="PS51318">
    <property type="entry name" value="TAT"/>
    <property type="match status" value="1"/>
</dbReference>
<dbReference type="PANTHER" id="PTHR11022">
    <property type="entry name" value="PEPTIDOGLYCAN RECOGNITION PROTEIN"/>
    <property type="match status" value="1"/>
</dbReference>
<reference evidence="5 6" key="1">
    <citation type="submission" date="2021-01" db="EMBL/GenBank/DDBJ databases">
        <title>Whole genome shotgun sequence of Verrucosispora gifhornensis NBRC 16317.</title>
        <authorList>
            <person name="Komaki H."/>
            <person name="Tamura T."/>
        </authorList>
    </citation>
    <scope>NUCLEOTIDE SEQUENCE [LARGE SCALE GENOMIC DNA]</scope>
    <source>
        <strain evidence="5 6">NBRC 16317</strain>
    </source>
</reference>
<dbReference type="InterPro" id="IPR006311">
    <property type="entry name" value="TAT_signal"/>
</dbReference>
<gene>
    <name evidence="5" type="ORF">Vgi01_19230</name>
</gene>
<dbReference type="SUPFAM" id="SSF55846">
    <property type="entry name" value="N-acetylmuramoyl-L-alanine amidase-like"/>
    <property type="match status" value="1"/>
</dbReference>
<dbReference type="CDD" id="cd06583">
    <property type="entry name" value="PGRP"/>
    <property type="match status" value="1"/>
</dbReference>
<dbReference type="InterPro" id="IPR002502">
    <property type="entry name" value="Amidase_domain"/>
</dbReference>
<protein>
    <recommendedName>
        <fullName evidence="4">Peptidoglycan recognition protein family domain-containing protein</fullName>
    </recommendedName>
</protein>
<evidence type="ECO:0000313" key="6">
    <source>
        <dbReference type="Proteomes" id="UP000647860"/>
    </source>
</evidence>
<accession>A0ABQ4IBI5</accession>
<proteinExistence type="inferred from homology"/>
<dbReference type="Pfam" id="PF01510">
    <property type="entry name" value="Amidase_2"/>
    <property type="match status" value="1"/>
</dbReference>
<evidence type="ECO:0000256" key="2">
    <source>
        <dbReference type="SAM" id="MobiDB-lite"/>
    </source>
</evidence>